<dbReference type="Proteomes" id="UP001499942">
    <property type="component" value="Unassembled WGS sequence"/>
</dbReference>
<reference evidence="1 2" key="1">
    <citation type="journal article" date="2019" name="Int. J. Syst. Evol. Microbiol.">
        <title>The Global Catalogue of Microorganisms (GCM) 10K type strain sequencing project: providing services to taxonomists for standard genome sequencing and annotation.</title>
        <authorList>
            <consortium name="The Broad Institute Genomics Platform"/>
            <consortium name="The Broad Institute Genome Sequencing Center for Infectious Disease"/>
            <person name="Wu L."/>
            <person name="Ma J."/>
        </authorList>
    </citation>
    <scope>NUCLEOTIDE SEQUENCE [LARGE SCALE GENOMIC DNA]</scope>
    <source>
        <strain evidence="1 2">JCM 5062</strain>
    </source>
</reference>
<evidence type="ECO:0000313" key="1">
    <source>
        <dbReference type="EMBL" id="GAA2504790.1"/>
    </source>
</evidence>
<gene>
    <name evidence="1" type="ORF">GCM10010393_41740</name>
</gene>
<protein>
    <submittedName>
        <fullName evidence="1">Uncharacterized protein</fullName>
    </submittedName>
</protein>
<dbReference type="EMBL" id="BAAASR010000022">
    <property type="protein sequence ID" value="GAA2504790.1"/>
    <property type="molecule type" value="Genomic_DNA"/>
</dbReference>
<sequence>MKAVPPVVTPGTPLFDDEQLLRGRVYGHDHDDPGFGAGRLPPRVIDYQLQGVRLPGCLPGGPCGVISLRSVIARGGGGGLWQEGLSRGEMEPGRYSRAFRSPSRRRSSWLPRRPIALHCPRLRCT</sequence>
<proteinExistence type="predicted"/>
<organism evidence="1 2">
    <name type="scientific">Streptomyces gobitricini</name>
    <dbReference type="NCBI Taxonomy" id="68211"/>
    <lineage>
        <taxon>Bacteria</taxon>
        <taxon>Bacillati</taxon>
        <taxon>Actinomycetota</taxon>
        <taxon>Actinomycetes</taxon>
        <taxon>Kitasatosporales</taxon>
        <taxon>Streptomycetaceae</taxon>
        <taxon>Streptomyces</taxon>
    </lineage>
</organism>
<name>A0ABN3MN71_9ACTN</name>
<accession>A0ABN3MN71</accession>
<keyword evidence="2" id="KW-1185">Reference proteome</keyword>
<comment type="caution">
    <text evidence="1">The sequence shown here is derived from an EMBL/GenBank/DDBJ whole genome shotgun (WGS) entry which is preliminary data.</text>
</comment>
<evidence type="ECO:0000313" key="2">
    <source>
        <dbReference type="Proteomes" id="UP001499942"/>
    </source>
</evidence>